<name>A0A841ZM00_9LIST</name>
<feature type="chain" id="PRO_5032908873" evidence="2">
    <location>
        <begin position="29"/>
        <end position="609"/>
    </location>
</feature>
<evidence type="ECO:0000313" key="6">
    <source>
        <dbReference type="Proteomes" id="UP000559885"/>
    </source>
</evidence>
<reference evidence="5 6" key="1">
    <citation type="submission" date="2020-03" db="EMBL/GenBank/DDBJ databases">
        <title>Soil Listeria distribution.</title>
        <authorList>
            <person name="Liao J."/>
            <person name="Wiedmann M."/>
        </authorList>
    </citation>
    <scope>NUCLEOTIDE SEQUENCE [LARGE SCALE GENOMIC DNA]</scope>
    <source>
        <strain evidence="5 6">FSL L7-1507</strain>
    </source>
</reference>
<evidence type="ECO:0000256" key="1">
    <source>
        <dbReference type="ARBA" id="ARBA00022737"/>
    </source>
</evidence>
<keyword evidence="2" id="KW-0732">Signal</keyword>
<evidence type="ECO:0000259" key="4">
    <source>
        <dbReference type="Pfam" id="PF20622"/>
    </source>
</evidence>
<organism evidence="5 6">
    <name type="scientific">Listeria aquatica</name>
    <dbReference type="NCBI Taxonomy" id="1494960"/>
    <lineage>
        <taxon>Bacteria</taxon>
        <taxon>Bacillati</taxon>
        <taxon>Bacillota</taxon>
        <taxon>Bacilli</taxon>
        <taxon>Bacillales</taxon>
        <taxon>Listeriaceae</taxon>
        <taxon>Listeria</taxon>
    </lineage>
</organism>
<dbReference type="InterPro" id="IPR046746">
    <property type="entry name" value="Big_15"/>
</dbReference>
<evidence type="ECO:0000256" key="2">
    <source>
        <dbReference type="SAM" id="SignalP"/>
    </source>
</evidence>
<dbReference type="Pfam" id="PF06458">
    <property type="entry name" value="MucBP"/>
    <property type="match status" value="2"/>
</dbReference>
<feature type="signal peptide" evidence="2">
    <location>
        <begin position="1"/>
        <end position="28"/>
    </location>
</feature>
<dbReference type="Pfam" id="PF20622">
    <property type="entry name" value="Big_15"/>
    <property type="match status" value="5"/>
</dbReference>
<feature type="domain" description="MucBP" evidence="3">
    <location>
        <begin position="42"/>
        <end position="104"/>
    </location>
</feature>
<accession>A0A841ZM00</accession>
<dbReference type="RefSeq" id="WP_185373138.1">
    <property type="nucleotide sequence ID" value="NZ_JAARRM010000002.1"/>
</dbReference>
<dbReference type="Proteomes" id="UP000559885">
    <property type="component" value="Unassembled WGS sequence"/>
</dbReference>
<sequence length="609" mass="68392">MNKKIWFQAVLAILLVSSLLFQSGQVKAADVPSDETEPSFTLTVEYLDKDTGEALQEAKQLNLKEGDPYQISAPEFEHYTFVDASKSLTGTMDQEDQTIVLYYQKKEHTLTVQYIDKDTMTKIHSDYSASLEYGEKYSIPEYAIDNYVFQSATEAPNGVMPDEDLNITFYYIKNGSGTLDVNLFTINKDRFVTGNYSGDVSQISLVINNKFYPFVSVLGSDNHFQYEASKLITSLAQDVWLYAYDKHGKELDRKKVSLDRMPIGTITTNQFTLGQSSYVTGSYTGDTTKVALEINGEKKQTINVPKGGTYQYYAANFIHSDTDTVYMIAYDETGVELDRKKVNVYSTTGDLTVNPFVLEKDHYITGSYTGDVKKVAVLLDNEKGQTITVQEDGSYSYYIGNKLQSGLHTAWMIAYDEVGKELNRKQIELVHYVTTGSISTTPFILEKDSYVTGTYEGDVAKIALEVDGEMRQSIAVPKDSPNYRYYLDKRNELQTGEHEVNMVAYDTAGKELDRKPVELTHYITSGSLSVNPFVLGKDSYVIGSYTGDVKKVAIEINGERGQVITVPADGNYKYYIRGLQATDEKIFMVAYDLSGKELDRVELPLSVTK</sequence>
<dbReference type="InterPro" id="IPR009459">
    <property type="entry name" value="MucBP_dom"/>
</dbReference>
<feature type="domain" description="Bacterial Ig" evidence="4">
    <location>
        <begin position="349"/>
        <end position="430"/>
    </location>
</feature>
<dbReference type="Gene3D" id="3.10.20.320">
    <property type="entry name" value="Putative peptidoglycan bound protein (lpxtg motif)"/>
    <property type="match status" value="2"/>
</dbReference>
<evidence type="ECO:0000313" key="5">
    <source>
        <dbReference type="EMBL" id="MBC1521306.1"/>
    </source>
</evidence>
<feature type="domain" description="Bacterial Ig" evidence="4">
    <location>
        <begin position="264"/>
        <end position="345"/>
    </location>
</feature>
<feature type="domain" description="MucBP" evidence="3">
    <location>
        <begin position="110"/>
        <end position="171"/>
    </location>
</feature>
<proteinExistence type="predicted"/>
<feature type="domain" description="Bacterial Ig" evidence="4">
    <location>
        <begin position="177"/>
        <end position="258"/>
    </location>
</feature>
<keyword evidence="1" id="KW-0677">Repeat</keyword>
<gene>
    <name evidence="5" type="ORF">HB912_06575</name>
</gene>
<dbReference type="InterPro" id="IPR011047">
    <property type="entry name" value="Quinoprotein_ADH-like_sf"/>
</dbReference>
<dbReference type="EMBL" id="JAARRM010000002">
    <property type="protein sequence ID" value="MBC1521306.1"/>
    <property type="molecule type" value="Genomic_DNA"/>
</dbReference>
<dbReference type="SUPFAM" id="SSF50998">
    <property type="entry name" value="Quinoprotein alcohol dehydrogenase-like"/>
    <property type="match status" value="1"/>
</dbReference>
<feature type="domain" description="Bacterial Ig" evidence="4">
    <location>
        <begin position="436"/>
        <end position="520"/>
    </location>
</feature>
<comment type="caution">
    <text evidence="5">The sequence shown here is derived from an EMBL/GenBank/DDBJ whole genome shotgun (WGS) entry which is preliminary data.</text>
</comment>
<evidence type="ECO:0000259" key="3">
    <source>
        <dbReference type="Pfam" id="PF06458"/>
    </source>
</evidence>
<dbReference type="AlphaFoldDB" id="A0A841ZM00"/>
<protein>
    <submittedName>
        <fullName evidence="5">MucBP domain-containing protein</fullName>
    </submittedName>
</protein>
<feature type="domain" description="Bacterial Ig" evidence="4">
    <location>
        <begin position="526"/>
        <end position="602"/>
    </location>
</feature>